<protein>
    <submittedName>
        <fullName evidence="2">Ribosomal protein L7Ae</fullName>
    </submittedName>
</protein>
<dbReference type="Proteomes" id="UP000198935">
    <property type="component" value="Unassembled WGS sequence"/>
</dbReference>
<evidence type="ECO:0000259" key="1">
    <source>
        <dbReference type="Pfam" id="PF01248"/>
    </source>
</evidence>
<evidence type="ECO:0000313" key="2">
    <source>
        <dbReference type="EMBL" id="SDY70555.1"/>
    </source>
</evidence>
<evidence type="ECO:0000313" key="3">
    <source>
        <dbReference type="Proteomes" id="UP000198935"/>
    </source>
</evidence>
<dbReference type="AlphaFoldDB" id="A0A1H3M3G1"/>
<feature type="domain" description="Ribosomal protein eL8/eL30/eS12/Gadd45" evidence="1">
    <location>
        <begin position="6"/>
        <end position="86"/>
    </location>
</feature>
<gene>
    <name evidence="2" type="ORF">SAMN05421736_10386</name>
</gene>
<dbReference type="Gene3D" id="3.30.1330.30">
    <property type="match status" value="1"/>
</dbReference>
<sequence>MTGNQWLNTLGLIQRAGKLISGEELVTKAIQKKKVFFVLVSEDASENTKKKILNKCDYYNIPCAVKGDRSSIGRAVGKEERVVIGVGDAGFAKMMRSLIE</sequence>
<dbReference type="InterPro" id="IPR029064">
    <property type="entry name" value="Ribosomal_eL30-like_sf"/>
</dbReference>
<dbReference type="SUPFAM" id="SSF55315">
    <property type="entry name" value="L30e-like"/>
    <property type="match status" value="1"/>
</dbReference>
<dbReference type="STRING" id="1503961.SAMN05421736_10386"/>
<dbReference type="EMBL" id="FNPI01000003">
    <property type="protein sequence ID" value="SDY70555.1"/>
    <property type="molecule type" value="Genomic_DNA"/>
</dbReference>
<keyword evidence="2" id="KW-0687">Ribonucleoprotein</keyword>
<keyword evidence="2" id="KW-0689">Ribosomal protein</keyword>
<reference evidence="3" key="1">
    <citation type="submission" date="2016-10" db="EMBL/GenBank/DDBJ databases">
        <authorList>
            <person name="Varghese N."/>
            <person name="Submissions S."/>
        </authorList>
    </citation>
    <scope>NUCLEOTIDE SEQUENCE [LARGE SCALE GENOMIC DNA]</scope>
    <source>
        <strain evidence="3">SP</strain>
    </source>
</reference>
<dbReference type="Pfam" id="PF01248">
    <property type="entry name" value="Ribosomal_L7Ae"/>
    <property type="match status" value="1"/>
</dbReference>
<organism evidence="2 3">
    <name type="scientific">Evansella caseinilytica</name>
    <dbReference type="NCBI Taxonomy" id="1503961"/>
    <lineage>
        <taxon>Bacteria</taxon>
        <taxon>Bacillati</taxon>
        <taxon>Bacillota</taxon>
        <taxon>Bacilli</taxon>
        <taxon>Bacillales</taxon>
        <taxon>Bacillaceae</taxon>
        <taxon>Evansella</taxon>
    </lineage>
</organism>
<dbReference type="GO" id="GO:0005840">
    <property type="term" value="C:ribosome"/>
    <property type="evidence" value="ECO:0007669"/>
    <property type="project" value="UniProtKB-KW"/>
</dbReference>
<accession>A0A1H3M3G1</accession>
<dbReference type="NCBIfam" id="NF005825">
    <property type="entry name" value="PRK07714.1"/>
    <property type="match status" value="1"/>
</dbReference>
<proteinExistence type="predicted"/>
<name>A0A1H3M3G1_9BACI</name>
<dbReference type="InterPro" id="IPR004038">
    <property type="entry name" value="Ribosomal_eL8/eL30/eS12/Gad45"/>
</dbReference>
<dbReference type="OrthoDB" id="9794863at2"/>
<keyword evidence="3" id="KW-1185">Reference proteome</keyword>